<comment type="caution">
    <text evidence="5">The sequence shown here is derived from an EMBL/GenBank/DDBJ whole genome shotgun (WGS) entry which is preliminary data.</text>
</comment>
<dbReference type="GO" id="GO:0003677">
    <property type="term" value="F:DNA binding"/>
    <property type="evidence" value="ECO:0007669"/>
    <property type="project" value="UniProtKB-UniRule"/>
</dbReference>
<keyword evidence="6" id="KW-1185">Reference proteome</keyword>
<keyword evidence="1" id="KW-0229">DNA integration</keyword>
<protein>
    <submittedName>
        <fullName evidence="5">Integrase-like protein</fullName>
    </submittedName>
</protein>
<keyword evidence="2 3" id="KW-0238">DNA-binding</keyword>
<dbReference type="EMBL" id="QJKI01000029">
    <property type="protein sequence ID" value="PXX74695.1"/>
    <property type="molecule type" value="Genomic_DNA"/>
</dbReference>
<organism evidence="5 6">
    <name type="scientific">Rivihabitans pingtungensis</name>
    <dbReference type="NCBI Taxonomy" id="1054498"/>
    <lineage>
        <taxon>Bacteria</taxon>
        <taxon>Pseudomonadati</taxon>
        <taxon>Pseudomonadota</taxon>
        <taxon>Betaproteobacteria</taxon>
        <taxon>Neisseriales</taxon>
        <taxon>Aquaspirillaceae</taxon>
        <taxon>Rivihabitans</taxon>
    </lineage>
</organism>
<dbReference type="InterPro" id="IPR004107">
    <property type="entry name" value="Integrase_SAM-like_N"/>
</dbReference>
<dbReference type="GO" id="GO:0015074">
    <property type="term" value="P:DNA integration"/>
    <property type="evidence" value="ECO:0007669"/>
    <property type="project" value="UniProtKB-KW"/>
</dbReference>
<evidence type="ECO:0000259" key="4">
    <source>
        <dbReference type="PROSITE" id="PS51900"/>
    </source>
</evidence>
<dbReference type="PROSITE" id="PS51900">
    <property type="entry name" value="CB"/>
    <property type="match status" value="1"/>
</dbReference>
<proteinExistence type="predicted"/>
<evidence type="ECO:0000313" key="5">
    <source>
        <dbReference type="EMBL" id="PXX74695.1"/>
    </source>
</evidence>
<dbReference type="Proteomes" id="UP000247555">
    <property type="component" value="Unassembled WGS sequence"/>
</dbReference>
<reference evidence="5 6" key="1">
    <citation type="submission" date="2018-05" db="EMBL/GenBank/DDBJ databases">
        <title>Genomic Encyclopedia of Type Strains, Phase IV (KMG-IV): sequencing the most valuable type-strain genomes for metagenomic binning, comparative biology and taxonomic classification.</title>
        <authorList>
            <person name="Goeker M."/>
        </authorList>
    </citation>
    <scope>NUCLEOTIDE SEQUENCE [LARGE SCALE GENOMIC DNA]</scope>
    <source>
        <strain evidence="5 6">DSM 29661</strain>
    </source>
</reference>
<evidence type="ECO:0000313" key="6">
    <source>
        <dbReference type="Proteomes" id="UP000247555"/>
    </source>
</evidence>
<dbReference type="Pfam" id="PF13495">
    <property type="entry name" value="Phage_int_SAM_4"/>
    <property type="match status" value="1"/>
</dbReference>
<accession>A0A318KDX0</accession>
<evidence type="ECO:0000256" key="3">
    <source>
        <dbReference type="PROSITE-ProRule" id="PRU01248"/>
    </source>
</evidence>
<dbReference type="Gene3D" id="1.10.150.130">
    <property type="match status" value="1"/>
</dbReference>
<dbReference type="InterPro" id="IPR044068">
    <property type="entry name" value="CB"/>
</dbReference>
<dbReference type="AlphaFoldDB" id="A0A318KDX0"/>
<dbReference type="InterPro" id="IPR010998">
    <property type="entry name" value="Integrase_recombinase_N"/>
</dbReference>
<sequence length="80" mass="8755">MGAAEVEAFLTHLAVEGKVAAATQNQALSALLFLYREVLEINLPWLDQVVRAKRPARLPVVLTRQEVTAVQKAMAELKAS</sequence>
<name>A0A318KDX0_9NEIS</name>
<evidence type="ECO:0000256" key="2">
    <source>
        <dbReference type="ARBA" id="ARBA00023125"/>
    </source>
</evidence>
<evidence type="ECO:0000256" key="1">
    <source>
        <dbReference type="ARBA" id="ARBA00022908"/>
    </source>
</evidence>
<feature type="domain" description="Core-binding (CB)" evidence="4">
    <location>
        <begin position="1"/>
        <end position="39"/>
    </location>
</feature>
<gene>
    <name evidence="5" type="ORF">DFR34_12931</name>
</gene>